<dbReference type="EMBL" id="JACEGQ020000001">
    <property type="protein sequence ID" value="KAH8519932.1"/>
    <property type="molecule type" value="Genomic_DNA"/>
</dbReference>
<evidence type="ECO:0000313" key="6">
    <source>
        <dbReference type="EMBL" id="KAH8519932.1"/>
    </source>
</evidence>
<sequence>MAEYLQSYGRSRGFFRNRDGQLSSHPDHSFSCISIEDFSDVSSSIPFSPVIHVDEPPSFPILVDDSPVTMFRPVEQKCSLISESDITLDDPVLMVNEIEDISDWLASESSPPALHNFPGDDAGSLLREVSIGTLMNQTSLILPGIGMEFDNQLSILHLLKAYGEAEEMEAKELAGKIMSQLKEKACPFGSTVERLAYYMIQALEGEVDFLWKEASKNYEAAFKTFYQIFPYGRFSHFTANSVILEALPEDADIVHIVDFDVGQGVQWPPMIEDLARRRKRMVRLIGMKWQEEEDRSGFTSTRRSEEMKTRLYEHAKTFGLRLKTKEMDKEALVTEMKKTKKRGIRSEWLAKDSIRLDGEGVSGTRGIITIARESKALSEVGLQAWRMREDSLMEAKELIRETESFYCAAIEGVEENQLVLSYMGIPLVKRYEKEKERKDTASLLEEVVWHFLIAPRGYYVILDEETKGAPIHVRSLTLPVNNTHKDSGASNRGPALTSLCALVRSCGPIMGPAPVSKLPWGGGSLLVRIQDDMMKNGFIDCRRVIIIRANVDKQIEVVGLSILVTSIAT</sequence>
<accession>A0A8T2ZT26</accession>
<keyword evidence="7" id="KW-1185">Reference proteome</keyword>
<name>A0A8T2ZT26_POPDE</name>
<proteinExistence type="inferred from homology"/>
<comment type="caution">
    <text evidence="6">The sequence shown here is derived from an EMBL/GenBank/DDBJ whole genome shotgun (WGS) entry which is preliminary data.</text>
</comment>
<dbReference type="InterPro" id="IPR005202">
    <property type="entry name" value="TF_GRAS"/>
</dbReference>
<evidence type="ECO:0000256" key="1">
    <source>
        <dbReference type="ARBA" id="ARBA00004123"/>
    </source>
</evidence>
<dbReference type="PANTHER" id="PTHR31636">
    <property type="entry name" value="OSJNBA0084A10.13 PROTEIN-RELATED"/>
    <property type="match status" value="1"/>
</dbReference>
<evidence type="ECO:0000256" key="2">
    <source>
        <dbReference type="ARBA" id="ARBA00023015"/>
    </source>
</evidence>
<evidence type="ECO:0000256" key="5">
    <source>
        <dbReference type="PROSITE-ProRule" id="PRU01191"/>
    </source>
</evidence>
<evidence type="ECO:0000256" key="4">
    <source>
        <dbReference type="ARBA" id="ARBA00023242"/>
    </source>
</evidence>
<keyword evidence="3" id="KW-0804">Transcription</keyword>
<dbReference type="AlphaFoldDB" id="A0A8T2ZT26"/>
<evidence type="ECO:0000313" key="7">
    <source>
        <dbReference type="Proteomes" id="UP000807159"/>
    </source>
</evidence>
<feature type="region of interest" description="SAW" evidence="5">
    <location>
        <begin position="357"/>
        <end position="434"/>
    </location>
</feature>
<gene>
    <name evidence="6" type="ORF">H0E87_001393</name>
</gene>
<comment type="subcellular location">
    <subcellularLocation>
        <location evidence="1">Nucleus</location>
    </subcellularLocation>
</comment>
<evidence type="ECO:0000256" key="3">
    <source>
        <dbReference type="ARBA" id="ARBA00023163"/>
    </source>
</evidence>
<protein>
    <submittedName>
        <fullName evidence="6">Uncharacterized protein</fullName>
    </submittedName>
</protein>
<dbReference type="Pfam" id="PF03514">
    <property type="entry name" value="GRAS"/>
    <property type="match status" value="1"/>
</dbReference>
<keyword evidence="2" id="KW-0805">Transcription regulation</keyword>
<comment type="caution">
    <text evidence="5">Lacks conserved residue(s) required for the propagation of feature annotation.</text>
</comment>
<feature type="short sequence motif" description="VHIID" evidence="5">
    <location>
        <begin position="254"/>
        <end position="258"/>
    </location>
</feature>
<dbReference type="Proteomes" id="UP000807159">
    <property type="component" value="Chromosome 1"/>
</dbReference>
<organism evidence="6 7">
    <name type="scientific">Populus deltoides</name>
    <name type="common">Eastern poplar</name>
    <name type="synonym">Eastern cottonwood</name>
    <dbReference type="NCBI Taxonomy" id="3696"/>
    <lineage>
        <taxon>Eukaryota</taxon>
        <taxon>Viridiplantae</taxon>
        <taxon>Streptophyta</taxon>
        <taxon>Embryophyta</taxon>
        <taxon>Tracheophyta</taxon>
        <taxon>Spermatophyta</taxon>
        <taxon>Magnoliopsida</taxon>
        <taxon>eudicotyledons</taxon>
        <taxon>Gunneridae</taxon>
        <taxon>Pentapetalae</taxon>
        <taxon>rosids</taxon>
        <taxon>fabids</taxon>
        <taxon>Malpighiales</taxon>
        <taxon>Salicaceae</taxon>
        <taxon>Saliceae</taxon>
        <taxon>Populus</taxon>
    </lineage>
</organism>
<reference evidence="6" key="1">
    <citation type="journal article" date="2021" name="J. Hered.">
        <title>Genome Assembly of Salicaceae Populus deltoides (Eastern Cottonwood) I-69 Based on Nanopore Sequencing and Hi-C Technologies.</title>
        <authorList>
            <person name="Bai S."/>
            <person name="Wu H."/>
            <person name="Zhang J."/>
            <person name="Pan Z."/>
            <person name="Zhao W."/>
            <person name="Li Z."/>
            <person name="Tong C."/>
        </authorList>
    </citation>
    <scope>NUCLEOTIDE SEQUENCE</scope>
    <source>
        <tissue evidence="6">Leaf</tissue>
    </source>
</reference>
<dbReference type="PROSITE" id="PS50985">
    <property type="entry name" value="GRAS"/>
    <property type="match status" value="1"/>
</dbReference>
<dbReference type="GO" id="GO:0005634">
    <property type="term" value="C:nucleus"/>
    <property type="evidence" value="ECO:0007669"/>
    <property type="project" value="UniProtKB-SubCell"/>
</dbReference>
<keyword evidence="4" id="KW-0539">Nucleus</keyword>
<comment type="similarity">
    <text evidence="5">Belongs to the GRAS family.</text>
</comment>